<dbReference type="EMBL" id="MRCX01000369">
    <property type="protein sequence ID" value="RKK65771.1"/>
    <property type="molecule type" value="Genomic_DNA"/>
</dbReference>
<organism evidence="4 5">
    <name type="scientific">Fusarium oxysporum</name>
    <name type="common">Fusarium vascular wilt</name>
    <dbReference type="NCBI Taxonomy" id="5507"/>
    <lineage>
        <taxon>Eukaryota</taxon>
        <taxon>Fungi</taxon>
        <taxon>Dikarya</taxon>
        <taxon>Ascomycota</taxon>
        <taxon>Pezizomycotina</taxon>
        <taxon>Sordariomycetes</taxon>
        <taxon>Hypocreomycetidae</taxon>
        <taxon>Hypocreales</taxon>
        <taxon>Nectriaceae</taxon>
        <taxon>Fusarium</taxon>
        <taxon>Fusarium oxysporum species complex</taxon>
    </lineage>
</organism>
<dbReference type="InterPro" id="IPR021858">
    <property type="entry name" value="Fun_TF"/>
</dbReference>
<gene>
    <name evidence="4" type="ORF">BFJ69_g15997</name>
</gene>
<dbReference type="PANTHER" id="PTHR37534:SF4">
    <property type="entry name" value="ZN(II)2CYS6 TRANSCRIPTION FACTOR (EUROFUNG)"/>
    <property type="match status" value="1"/>
</dbReference>
<dbReference type="VEuPathDB" id="FungiDB:FOC1_g10015348"/>
<comment type="subcellular location">
    <subcellularLocation>
        <location evidence="1">Nucleus</location>
    </subcellularLocation>
</comment>
<feature type="region of interest" description="Disordered" evidence="3">
    <location>
        <begin position="82"/>
        <end position="110"/>
    </location>
</feature>
<evidence type="ECO:0000256" key="2">
    <source>
        <dbReference type="ARBA" id="ARBA00023242"/>
    </source>
</evidence>
<dbReference type="GO" id="GO:0005634">
    <property type="term" value="C:nucleus"/>
    <property type="evidence" value="ECO:0007669"/>
    <property type="project" value="UniProtKB-SubCell"/>
</dbReference>
<dbReference type="GO" id="GO:0045944">
    <property type="term" value="P:positive regulation of transcription by RNA polymerase II"/>
    <property type="evidence" value="ECO:0007669"/>
    <property type="project" value="TreeGrafter"/>
</dbReference>
<dbReference type="VEuPathDB" id="FungiDB:FOMG_10742"/>
<dbReference type="VEuPathDB" id="FungiDB:FOXG_02689"/>
<evidence type="ECO:0008006" key="6">
    <source>
        <dbReference type="Google" id="ProtNLM"/>
    </source>
</evidence>
<dbReference type="GO" id="GO:0003700">
    <property type="term" value="F:DNA-binding transcription factor activity"/>
    <property type="evidence" value="ECO:0007669"/>
    <property type="project" value="TreeGrafter"/>
</dbReference>
<dbReference type="VEuPathDB" id="FungiDB:FOIG_01630"/>
<dbReference type="Pfam" id="PF11951">
    <property type="entry name" value="Fungal_trans_2"/>
    <property type="match status" value="1"/>
</dbReference>
<keyword evidence="2" id="KW-0539">Nucleus</keyword>
<comment type="caution">
    <text evidence="4">The sequence shown here is derived from an EMBL/GenBank/DDBJ whole genome shotgun (WGS) entry which is preliminary data.</text>
</comment>
<dbReference type="PANTHER" id="PTHR37534">
    <property type="entry name" value="TRANSCRIPTIONAL ACTIVATOR PROTEIN UGA3"/>
    <property type="match status" value="1"/>
</dbReference>
<protein>
    <recommendedName>
        <fullName evidence="6">Zn(2)-C6 fungal-type domain-containing protein</fullName>
    </recommendedName>
</protein>
<evidence type="ECO:0000313" key="5">
    <source>
        <dbReference type="Proteomes" id="UP000285084"/>
    </source>
</evidence>
<feature type="compositionally biased region" description="Basic and acidic residues" evidence="3">
    <location>
        <begin position="96"/>
        <end position="110"/>
    </location>
</feature>
<dbReference type="VEuPathDB" id="FungiDB:HZS61_014832"/>
<sequence length="426" mass="47072">DGHRPACRECQTRGVECAWGLKVSFHASRSLQLSSEHTAALLDLDKQREKAQSDRPKTGEHGVAQLVIIDDTEEIVRSFCKDNGESSSADESDGDAPEHPFQERDECTSTIDSHDVRSYGAFFRTDKEAVPNDNASPGSLTSDVVGPCDQDKAFNHFDLVPPVLILSPPDLTRTPLIPAHWIADLPIAPFSLGQAISRGVSPEPEPRFPVSQTMKVDLMSAYIKETATWCETTDSEMHFSARSVHEMMDSKPFVAAAMSLASRQLDVMQGFPRHITLELYQYTIRLLLGHDPAEADSSILATCTILCVYELMASSVSEWRRHLKGCAGLLRLRKWNGNSEGIVKACFWAFARIDVWAAFFLNQTTLIPTDSWVDEESLVLVAEKGDTDDYCNLAILIFAKIINVLNEEDGAGVTSLAEPREKAQAS</sequence>
<feature type="non-terminal residue" evidence="4">
    <location>
        <position position="1"/>
    </location>
</feature>
<evidence type="ECO:0000313" key="4">
    <source>
        <dbReference type="EMBL" id="RKK65771.1"/>
    </source>
</evidence>
<dbReference type="AlphaFoldDB" id="A0A420MCI3"/>
<name>A0A420MCI3_FUSOX</name>
<evidence type="ECO:0000256" key="3">
    <source>
        <dbReference type="SAM" id="MobiDB-lite"/>
    </source>
</evidence>
<dbReference type="GO" id="GO:0000976">
    <property type="term" value="F:transcription cis-regulatory region binding"/>
    <property type="evidence" value="ECO:0007669"/>
    <property type="project" value="TreeGrafter"/>
</dbReference>
<dbReference type="Proteomes" id="UP000285084">
    <property type="component" value="Unassembled WGS sequence"/>
</dbReference>
<proteinExistence type="predicted"/>
<accession>A0A420MCI3</accession>
<reference evidence="4 5" key="1">
    <citation type="journal article" date="2018" name="Sci. Rep.">
        <title>Characterisation of pathogen-specific regions and novel effector candidates in Fusarium oxysporum f. sp. cepae.</title>
        <authorList>
            <person name="Armitage A.D."/>
            <person name="Taylor A."/>
            <person name="Sobczyk M.K."/>
            <person name="Baxter L."/>
            <person name="Greenfield B.P."/>
            <person name="Bates H.J."/>
            <person name="Wilson F."/>
            <person name="Jackson A.C."/>
            <person name="Ott S."/>
            <person name="Harrison R.J."/>
            <person name="Clarkson J.P."/>
        </authorList>
    </citation>
    <scope>NUCLEOTIDE SEQUENCE [LARGE SCALE GENOMIC DNA]</scope>
    <source>
        <strain evidence="4 5">Fo_A13</strain>
    </source>
</reference>
<evidence type="ECO:0000256" key="1">
    <source>
        <dbReference type="ARBA" id="ARBA00004123"/>
    </source>
</evidence>